<feature type="compositionally biased region" description="Pro residues" evidence="1">
    <location>
        <begin position="99"/>
        <end position="109"/>
    </location>
</feature>
<dbReference type="RefSeq" id="WP_116180719.1">
    <property type="nucleotide sequence ID" value="NZ_CP144375.1"/>
</dbReference>
<evidence type="ECO:0000256" key="1">
    <source>
        <dbReference type="SAM" id="MobiDB-lite"/>
    </source>
</evidence>
<proteinExistence type="predicted"/>
<dbReference type="Proteomes" id="UP000256269">
    <property type="component" value="Unassembled WGS sequence"/>
</dbReference>
<dbReference type="Gene3D" id="1.20.141.10">
    <property type="entry name" value="Chitosanase, subunit A, domain 1"/>
    <property type="match status" value="1"/>
</dbReference>
<dbReference type="GO" id="GO:0005975">
    <property type="term" value="P:carbohydrate metabolic process"/>
    <property type="evidence" value="ECO:0007669"/>
    <property type="project" value="InterPro"/>
</dbReference>
<name>A0A3E0GWU3_9PSEU</name>
<dbReference type="CDD" id="cd00978">
    <property type="entry name" value="chitosanase_GH46"/>
    <property type="match status" value="1"/>
</dbReference>
<dbReference type="InterPro" id="IPR000400">
    <property type="entry name" value="Glyco_hydro_46"/>
</dbReference>
<feature type="compositionally biased region" description="Low complexity" evidence="1">
    <location>
        <begin position="70"/>
        <end position="98"/>
    </location>
</feature>
<dbReference type="Gene3D" id="3.30.386.10">
    <property type="entry name" value="Chitosanase, subunit A, domain 2"/>
    <property type="match status" value="1"/>
</dbReference>
<reference evidence="2 3" key="1">
    <citation type="submission" date="2018-08" db="EMBL/GenBank/DDBJ databases">
        <title>Genomic Encyclopedia of Archaeal and Bacterial Type Strains, Phase II (KMG-II): from individual species to whole genera.</title>
        <authorList>
            <person name="Goeker M."/>
        </authorList>
    </citation>
    <scope>NUCLEOTIDE SEQUENCE [LARGE SCALE GENOMIC DNA]</scope>
    <source>
        <strain evidence="2 3">DSM 45791</strain>
    </source>
</reference>
<protein>
    <submittedName>
        <fullName evidence="2">Chitosanase</fullName>
    </submittedName>
</protein>
<dbReference type="SUPFAM" id="SSF53955">
    <property type="entry name" value="Lysozyme-like"/>
    <property type="match status" value="1"/>
</dbReference>
<evidence type="ECO:0000313" key="2">
    <source>
        <dbReference type="EMBL" id="REH32605.1"/>
    </source>
</evidence>
<feature type="region of interest" description="Disordered" evidence="1">
    <location>
        <begin position="56"/>
        <end position="109"/>
    </location>
</feature>
<sequence>MESRADKAGEPRSKGFWDTQIGGLPLRVAVPVALALVTSVGIAVTTLWGGGPSQATASGPVLPTGPSVITLPPAGRPPATTTTPGGTSSTGGTTTTTKVPPPAAGRPPAGPTLPAQVVTMLDDVTAVFEQSKTTPQYATIVNDHDGCGFKAGWASFCTARGDLFTVVSQFTDAVPNNPLRRYLPTLQKLGETHSDDTTALGDSFINDWRTAAADKRFDEVQLNVGHELFLTPALAIAAQLNIRSNLGAEDLFDTALMMGASSSDCDGLPKLISESIIEASGTPFSGVTEQAFLASFNEVRLKHMRNPCTPGRQKVWTAAVDRVQALQQLADRGDWKLDPPLTIGADFNLTIRTPSD</sequence>
<dbReference type="InterPro" id="IPR023099">
    <property type="entry name" value="Glyco_hydro_46_N"/>
</dbReference>
<dbReference type="OrthoDB" id="1551268at2"/>
<organism evidence="2 3">
    <name type="scientific">Kutzneria buriramensis</name>
    <dbReference type="NCBI Taxonomy" id="1045776"/>
    <lineage>
        <taxon>Bacteria</taxon>
        <taxon>Bacillati</taxon>
        <taxon>Actinomycetota</taxon>
        <taxon>Actinomycetes</taxon>
        <taxon>Pseudonocardiales</taxon>
        <taxon>Pseudonocardiaceae</taxon>
        <taxon>Kutzneria</taxon>
    </lineage>
</organism>
<dbReference type="InterPro" id="IPR023346">
    <property type="entry name" value="Lysozyme-like_dom_sf"/>
</dbReference>
<dbReference type="AlphaFoldDB" id="A0A3E0GWU3"/>
<accession>A0A3E0GWU3</accession>
<keyword evidence="3" id="KW-1185">Reference proteome</keyword>
<evidence type="ECO:0000313" key="3">
    <source>
        <dbReference type="Proteomes" id="UP000256269"/>
    </source>
</evidence>
<dbReference type="Pfam" id="PF01374">
    <property type="entry name" value="Glyco_hydro_46"/>
    <property type="match status" value="1"/>
</dbReference>
<dbReference type="GO" id="GO:0016977">
    <property type="term" value="F:chitosanase activity"/>
    <property type="evidence" value="ECO:0007669"/>
    <property type="project" value="InterPro"/>
</dbReference>
<comment type="caution">
    <text evidence="2">The sequence shown here is derived from an EMBL/GenBank/DDBJ whole genome shotgun (WGS) entry which is preliminary data.</text>
</comment>
<gene>
    <name evidence="2" type="ORF">BCF44_121154</name>
</gene>
<dbReference type="GO" id="GO:0005576">
    <property type="term" value="C:extracellular region"/>
    <property type="evidence" value="ECO:0007669"/>
    <property type="project" value="InterPro"/>
</dbReference>
<dbReference type="EMBL" id="QUNO01000021">
    <property type="protein sequence ID" value="REH32605.1"/>
    <property type="molecule type" value="Genomic_DNA"/>
</dbReference>